<evidence type="ECO:0000313" key="2">
    <source>
        <dbReference type="Proteomes" id="UP000250079"/>
    </source>
</evidence>
<sequence>MHKRDVASLFRKRLRLLIASEKQSTAAFLRDTGMDRSALSQFLDESSDRLPRAEALRRIAVARGVSVDWLLGLENAPEGRQVVTSSVQIEQMQDEHGTSPLEHWRNEAWGHKLRYVPSTLPDMLSLANAGDTERTGDPVGDPIHGNDHARASGAENVLEGLMPGDLDIEIAMPIQTLEDLANQSGLFKNTPPDTCRRQLQHMARICQTSYPALRLHLYDGTTTFSAPFTVYGKLRVAIYIGESYLVITAREQITSFVQRFDELVRRTLVSPDQSHETLRKLSDTVQHKQ</sequence>
<dbReference type="InterPro" id="IPR001387">
    <property type="entry name" value="Cro/C1-type_HTH"/>
</dbReference>
<accession>A0A2Z2NQC6</accession>
<dbReference type="InterPro" id="IPR010982">
    <property type="entry name" value="Lambda_DNA-bd_dom_sf"/>
</dbReference>
<name>A0A2Z2NQC6_9GAMM</name>
<protein>
    <recommendedName>
        <fullName evidence="3">HTH cro/C1-type domain-containing protein</fullName>
    </recommendedName>
</protein>
<dbReference type="CDD" id="cd00093">
    <property type="entry name" value="HTH_XRE"/>
    <property type="match status" value="1"/>
</dbReference>
<dbReference type="GO" id="GO:0003677">
    <property type="term" value="F:DNA binding"/>
    <property type="evidence" value="ECO:0007669"/>
    <property type="project" value="InterPro"/>
</dbReference>
<organism evidence="1 2">
    <name type="scientific">Granulosicoccus antarcticus IMCC3135</name>
    <dbReference type="NCBI Taxonomy" id="1192854"/>
    <lineage>
        <taxon>Bacteria</taxon>
        <taxon>Pseudomonadati</taxon>
        <taxon>Pseudomonadota</taxon>
        <taxon>Gammaproteobacteria</taxon>
        <taxon>Chromatiales</taxon>
        <taxon>Granulosicoccaceae</taxon>
        <taxon>Granulosicoccus</taxon>
    </lineage>
</organism>
<dbReference type="AlphaFoldDB" id="A0A2Z2NQC6"/>
<dbReference type="Gene3D" id="1.10.260.40">
    <property type="entry name" value="lambda repressor-like DNA-binding domains"/>
    <property type="match status" value="1"/>
</dbReference>
<evidence type="ECO:0008006" key="3">
    <source>
        <dbReference type="Google" id="ProtNLM"/>
    </source>
</evidence>
<keyword evidence="2" id="KW-1185">Reference proteome</keyword>
<gene>
    <name evidence="1" type="ORF">IMCC3135_17505</name>
</gene>
<proteinExistence type="predicted"/>
<reference evidence="1 2" key="1">
    <citation type="submission" date="2016-12" db="EMBL/GenBank/DDBJ databases">
        <authorList>
            <person name="Song W.-J."/>
            <person name="Kurnit D.M."/>
        </authorList>
    </citation>
    <scope>NUCLEOTIDE SEQUENCE [LARGE SCALE GENOMIC DNA]</scope>
    <source>
        <strain evidence="1 2">IMCC3135</strain>
    </source>
</reference>
<dbReference type="EMBL" id="CP018632">
    <property type="protein sequence ID" value="ASJ73582.1"/>
    <property type="molecule type" value="Genomic_DNA"/>
</dbReference>
<evidence type="ECO:0000313" key="1">
    <source>
        <dbReference type="EMBL" id="ASJ73582.1"/>
    </source>
</evidence>
<dbReference type="OrthoDB" id="8895516at2"/>
<dbReference type="RefSeq" id="WP_088918743.1">
    <property type="nucleotide sequence ID" value="NZ_CP018632.1"/>
</dbReference>
<dbReference type="SUPFAM" id="SSF47413">
    <property type="entry name" value="lambda repressor-like DNA-binding domains"/>
    <property type="match status" value="1"/>
</dbReference>
<dbReference type="Proteomes" id="UP000250079">
    <property type="component" value="Chromosome"/>
</dbReference>
<dbReference type="KEGG" id="gai:IMCC3135_17505"/>